<evidence type="ECO:0000256" key="5">
    <source>
        <dbReference type="SAM" id="Phobius"/>
    </source>
</evidence>
<keyword evidence="3 5" id="KW-1133">Transmembrane helix</keyword>
<protein>
    <submittedName>
        <fullName evidence="7">Methylamine utilization protein MauE</fullName>
    </submittedName>
</protein>
<dbReference type="GO" id="GO:0016020">
    <property type="term" value="C:membrane"/>
    <property type="evidence" value="ECO:0007669"/>
    <property type="project" value="UniProtKB-SubCell"/>
</dbReference>
<gene>
    <name evidence="7" type="ORF">FB560_2792</name>
</gene>
<dbReference type="UniPathway" id="UPA00895"/>
<keyword evidence="4 5" id="KW-0472">Membrane</keyword>
<dbReference type="GO" id="GO:0030416">
    <property type="term" value="P:methylamine metabolic process"/>
    <property type="evidence" value="ECO:0007669"/>
    <property type="project" value="InterPro"/>
</dbReference>
<evidence type="ECO:0000313" key="8">
    <source>
        <dbReference type="Proteomes" id="UP000317209"/>
    </source>
</evidence>
<accession>A0A543BQM2</accession>
<evidence type="ECO:0000256" key="3">
    <source>
        <dbReference type="ARBA" id="ARBA00022989"/>
    </source>
</evidence>
<feature type="transmembrane region" description="Helical" evidence="5">
    <location>
        <begin position="120"/>
        <end position="138"/>
    </location>
</feature>
<dbReference type="AlphaFoldDB" id="A0A543BQM2"/>
<feature type="transmembrane region" description="Helical" evidence="5">
    <location>
        <begin position="70"/>
        <end position="89"/>
    </location>
</feature>
<feature type="transmembrane region" description="Helical" evidence="5">
    <location>
        <begin position="158"/>
        <end position="177"/>
    </location>
</feature>
<evidence type="ECO:0000259" key="6">
    <source>
        <dbReference type="Pfam" id="PF07291"/>
    </source>
</evidence>
<dbReference type="InterPro" id="IPR009908">
    <property type="entry name" value="Methylamine_util_MauE"/>
</dbReference>
<keyword evidence="8" id="KW-1185">Reference proteome</keyword>
<dbReference type="OrthoDB" id="5067576at2"/>
<proteinExistence type="predicted"/>
<evidence type="ECO:0000256" key="4">
    <source>
        <dbReference type="ARBA" id="ARBA00023136"/>
    </source>
</evidence>
<evidence type="ECO:0000256" key="2">
    <source>
        <dbReference type="ARBA" id="ARBA00022692"/>
    </source>
</evidence>
<feature type="transmembrane region" description="Helical" evidence="5">
    <location>
        <begin position="6"/>
        <end position="24"/>
    </location>
</feature>
<dbReference type="EMBL" id="VFOX01000001">
    <property type="protein sequence ID" value="TQL87125.1"/>
    <property type="molecule type" value="Genomic_DNA"/>
</dbReference>
<comment type="caution">
    <text evidence="7">The sequence shown here is derived from an EMBL/GenBank/DDBJ whole genome shotgun (WGS) entry which is preliminary data.</text>
</comment>
<evidence type="ECO:0000256" key="1">
    <source>
        <dbReference type="ARBA" id="ARBA00004141"/>
    </source>
</evidence>
<evidence type="ECO:0000313" key="7">
    <source>
        <dbReference type="EMBL" id="TQL87125.1"/>
    </source>
</evidence>
<feature type="transmembrane region" description="Helical" evidence="5">
    <location>
        <begin position="45"/>
        <end position="64"/>
    </location>
</feature>
<organism evidence="7 8">
    <name type="scientific">Microbacterium saperdae</name>
    <dbReference type="NCBI Taxonomy" id="69368"/>
    <lineage>
        <taxon>Bacteria</taxon>
        <taxon>Bacillati</taxon>
        <taxon>Actinomycetota</taxon>
        <taxon>Actinomycetes</taxon>
        <taxon>Micrococcales</taxon>
        <taxon>Microbacteriaceae</taxon>
        <taxon>Microbacterium</taxon>
    </lineage>
</organism>
<dbReference type="Pfam" id="PF07291">
    <property type="entry name" value="MauE"/>
    <property type="match status" value="1"/>
</dbReference>
<reference evidence="7 8" key="1">
    <citation type="submission" date="2019-06" db="EMBL/GenBank/DDBJ databases">
        <title>Sequencing the genomes of 1000 actinobacteria strains.</title>
        <authorList>
            <person name="Klenk H.-P."/>
        </authorList>
    </citation>
    <scope>NUCLEOTIDE SEQUENCE [LARGE SCALE GENOMIC DNA]</scope>
    <source>
        <strain evidence="7 8">DSM 20169</strain>
    </source>
</reference>
<keyword evidence="2 5" id="KW-0812">Transmembrane</keyword>
<name>A0A543BQM2_9MICO</name>
<dbReference type="Proteomes" id="UP000317209">
    <property type="component" value="Unassembled WGS sequence"/>
</dbReference>
<comment type="subcellular location">
    <subcellularLocation>
        <location evidence="1">Membrane</location>
        <topology evidence="1">Multi-pass membrane protein</topology>
    </subcellularLocation>
</comment>
<sequence length="330" mass="33178">MTAFLLPVALFLAVVFAVSAIGKLRSPDRGRGTFEALRIPVSRTGTASTALILLEALVAVALVVTTGWLFVAAAGAALLLTSALLMVVIRAHRLGAAEDCGCFGEWLPAVIGPRLIVRNAVLATAAFFLFLPALFLLANTGRPTGVPLLLSSGSAANSSLGALAAATLIAFGVWSIARASSTAPAAPSPIARGDGAVLVPATSEVVDVLARGSRARLLVFVSAGCHACATALDALIQDQGSLDSLVEIYVIQRASSGSAVTRPTHDLPATARFALDIGGSLGGALEIGTARPAAALIGTDGAQAGPLALGSEEIAQLVASIVAFADEPTA</sequence>
<feature type="domain" description="Methylamine utilisation protein MauE" evidence="6">
    <location>
        <begin position="1"/>
        <end position="131"/>
    </location>
</feature>
<dbReference type="RefSeq" id="WP_141872910.1">
    <property type="nucleotide sequence ID" value="NZ_VFOX01000001.1"/>
</dbReference>